<evidence type="ECO:0000256" key="5">
    <source>
        <dbReference type="ARBA" id="ARBA00022840"/>
    </source>
</evidence>
<dbReference type="InterPro" id="IPR011009">
    <property type="entry name" value="Kinase-like_dom_sf"/>
</dbReference>
<accession>A0A1D2VDS0</accession>
<dbReference type="InterPro" id="IPR017441">
    <property type="entry name" value="Protein_kinase_ATP_BS"/>
</dbReference>
<dbReference type="PROSITE" id="PS51489">
    <property type="entry name" value="BUB1_N"/>
    <property type="match status" value="1"/>
</dbReference>
<dbReference type="GO" id="GO:0005524">
    <property type="term" value="F:ATP binding"/>
    <property type="evidence" value="ECO:0007669"/>
    <property type="project" value="UniProtKB-UniRule"/>
</dbReference>
<feature type="region of interest" description="Disordered" evidence="8">
    <location>
        <begin position="345"/>
        <end position="367"/>
    </location>
</feature>
<evidence type="ECO:0000259" key="9">
    <source>
        <dbReference type="PROSITE" id="PS50011"/>
    </source>
</evidence>
<evidence type="ECO:0000256" key="8">
    <source>
        <dbReference type="SAM" id="MobiDB-lite"/>
    </source>
</evidence>
<dbReference type="InterPro" id="IPR008271">
    <property type="entry name" value="Ser/Thr_kinase_AS"/>
</dbReference>
<dbReference type="PROSITE" id="PS00108">
    <property type="entry name" value="PROTEIN_KINASE_ST"/>
    <property type="match status" value="1"/>
</dbReference>
<keyword evidence="3 7" id="KW-0547">Nucleotide-binding</keyword>
<feature type="region of interest" description="Disordered" evidence="8">
    <location>
        <begin position="1"/>
        <end position="22"/>
    </location>
</feature>
<dbReference type="SMART" id="SM00777">
    <property type="entry name" value="Mad3_BUB1_I"/>
    <property type="match status" value="1"/>
</dbReference>
<evidence type="ECO:0008006" key="13">
    <source>
        <dbReference type="Google" id="ProtNLM"/>
    </source>
</evidence>
<dbReference type="PANTHER" id="PTHR14030:SF4">
    <property type="entry name" value="BUB1 KINASE, ISOFORM A-RELATED"/>
    <property type="match status" value="1"/>
</dbReference>
<feature type="domain" description="BUB1 N-terminal" evidence="10">
    <location>
        <begin position="64"/>
        <end position="225"/>
    </location>
</feature>
<evidence type="ECO:0000256" key="3">
    <source>
        <dbReference type="ARBA" id="ARBA00022741"/>
    </source>
</evidence>
<evidence type="ECO:0000256" key="1">
    <source>
        <dbReference type="ARBA" id="ARBA00004629"/>
    </source>
</evidence>
<dbReference type="PANTHER" id="PTHR14030">
    <property type="entry name" value="MITOTIC CHECKPOINT SERINE/THREONINE-PROTEIN KINASE BUB1"/>
    <property type="match status" value="1"/>
</dbReference>
<dbReference type="SUPFAM" id="SSF56112">
    <property type="entry name" value="Protein kinase-like (PK-like)"/>
    <property type="match status" value="1"/>
</dbReference>
<keyword evidence="12" id="KW-1185">Reference proteome</keyword>
<dbReference type="InterPro" id="IPR013212">
    <property type="entry name" value="Mad3/Bub1_I"/>
</dbReference>
<name>A0A1D2VDS0_9ASCO</name>
<evidence type="ECO:0000313" key="11">
    <source>
        <dbReference type="EMBL" id="ODV59660.1"/>
    </source>
</evidence>
<keyword evidence="2" id="KW-0158">Chromosome</keyword>
<dbReference type="GO" id="GO:0051754">
    <property type="term" value="P:meiotic sister chromatid cohesion, centromeric"/>
    <property type="evidence" value="ECO:0007669"/>
    <property type="project" value="TreeGrafter"/>
</dbReference>
<dbReference type="GO" id="GO:0007094">
    <property type="term" value="P:mitotic spindle assembly checkpoint signaling"/>
    <property type="evidence" value="ECO:0007669"/>
    <property type="project" value="InterPro"/>
</dbReference>
<dbReference type="SMART" id="SM00220">
    <property type="entry name" value="S_TKc"/>
    <property type="match status" value="1"/>
</dbReference>
<evidence type="ECO:0000259" key="10">
    <source>
        <dbReference type="PROSITE" id="PS51489"/>
    </source>
</evidence>
<feature type="compositionally biased region" description="Polar residues" evidence="8">
    <location>
        <begin position="352"/>
        <end position="367"/>
    </location>
</feature>
<dbReference type="EMBL" id="KV454485">
    <property type="protein sequence ID" value="ODV59660.1"/>
    <property type="molecule type" value="Genomic_DNA"/>
</dbReference>
<dbReference type="GO" id="GO:0032991">
    <property type="term" value="C:protein-containing complex"/>
    <property type="evidence" value="ECO:0007669"/>
    <property type="project" value="UniProtKB-ARBA"/>
</dbReference>
<dbReference type="Pfam" id="PF00069">
    <property type="entry name" value="Pkinase"/>
    <property type="match status" value="1"/>
</dbReference>
<sequence>MAQLLNKKDRTTEKPTSFNSIEDEKENIQPILQGRSVAALSNTFKRAKNYDQFHSSIINDKLKFENNLSNADLLDDPIQPYLDYLDWFQQTFPQGPTLNNGYIDFLEKSIRKFQSNSTYKFYHNDPRYLKFWLIYLKYTDNPFLVFKFLYKNKIALNLSLYYEFFANYLESTHSYLNSLKIYLKGIQNNARPIKRLISNYYQFLSRNRFILNTNLNISFQSHDISNIDIDNDIKIINLPETQPPSTNIGLYDHNSTTDQIGILPSINPTINKNKKKISIFTELSSNEENNNNNSHNNTNNNSFLDSLSKNLTNWNDIGTIAQNRKENYISPTSWDALKRPFDQISNDKLDSNPLNKTNEETVSSTPKKLKISNNYHKPQVHTELIGYNDEVQIDKSTLKNKKHQSSGIIKKPQSPTQTIFTKKASEEVLFMFNQKFENNFKTQEKNPKVDIKFDENELGIHITTTTKQPLKSITDDKTSSIFDDKLNSSPFITNPLNFSSKEKIEYLKIEIIDPFNEKFKQEIINNNILPLLNSYKNFYRYSKDESVNMSENFEKAFANANISNIKKSVPLAKSDEIFCIRRKIGEGGYAKVYLSETSKGEFRAIKLEKPANMWEYYILNQIKERFLKISNDKNLCVSNSVINVDSLHYFEDESYLILDYCNQGTILDIINFFKEKSKMNNNQSVNVGISEKLCIFFTIHLLRIVENLHEIGIIHGDLKSDNCLLNFEKLENNELKNWNPKFDRNGEDNWKFKGIKLIDFGRAIDVELYKEKKSGSKKIRFKTSNKRFDNLGGQDCPQLREDEVWSYEIDYFGLASIIYSMLFGEYIKIERIDNNGINRYKLASKFKRYWKTELWEPLFDFLLNCYDEKADDCTLPKTGKLKKFREMFEDWLEINYNDGEVLKNIIWDIETTLSEQNFKKKYS</sequence>
<gene>
    <name evidence="11" type="ORF">ASCRUDRAFT_37092</name>
</gene>
<dbReference type="Gene3D" id="1.10.510.10">
    <property type="entry name" value="Transferase(Phosphotransferase) domain 1"/>
    <property type="match status" value="1"/>
</dbReference>
<evidence type="ECO:0000256" key="2">
    <source>
        <dbReference type="ARBA" id="ARBA00022454"/>
    </source>
</evidence>
<evidence type="ECO:0000256" key="4">
    <source>
        <dbReference type="ARBA" id="ARBA00022838"/>
    </source>
</evidence>
<dbReference type="GO" id="GO:0004672">
    <property type="term" value="F:protein kinase activity"/>
    <property type="evidence" value="ECO:0007669"/>
    <property type="project" value="InterPro"/>
</dbReference>
<dbReference type="GO" id="GO:0005634">
    <property type="term" value="C:nucleus"/>
    <property type="evidence" value="ECO:0007669"/>
    <property type="project" value="TreeGrafter"/>
</dbReference>
<dbReference type="OrthoDB" id="248495at2759"/>
<dbReference type="InterPro" id="IPR015661">
    <property type="entry name" value="Bub1/Mad3"/>
</dbReference>
<dbReference type="AlphaFoldDB" id="A0A1D2VDS0"/>
<dbReference type="GeneID" id="30964373"/>
<organism evidence="11 12">
    <name type="scientific">Ascoidea rubescens DSM 1968</name>
    <dbReference type="NCBI Taxonomy" id="1344418"/>
    <lineage>
        <taxon>Eukaryota</taxon>
        <taxon>Fungi</taxon>
        <taxon>Dikarya</taxon>
        <taxon>Ascomycota</taxon>
        <taxon>Saccharomycotina</taxon>
        <taxon>Saccharomycetes</taxon>
        <taxon>Ascoideaceae</taxon>
        <taxon>Ascoidea</taxon>
    </lineage>
</organism>
<dbReference type="Proteomes" id="UP000095038">
    <property type="component" value="Unassembled WGS sequence"/>
</dbReference>
<dbReference type="Pfam" id="PF08311">
    <property type="entry name" value="Mad3_BUB1_I"/>
    <property type="match status" value="1"/>
</dbReference>
<keyword evidence="6" id="KW-0137">Centromere</keyword>
<dbReference type="FunCoup" id="A0A1D2VDS0">
    <property type="interactions" value="495"/>
</dbReference>
<protein>
    <recommendedName>
        <fullName evidence="13">Kinase-like protein</fullName>
    </recommendedName>
</protein>
<keyword evidence="5 7" id="KW-0067">ATP-binding</keyword>
<dbReference type="InParanoid" id="A0A1D2VDS0"/>
<feature type="binding site" evidence="7">
    <location>
        <position position="606"/>
    </location>
    <ligand>
        <name>ATP</name>
        <dbReference type="ChEBI" id="CHEBI:30616"/>
    </ligand>
</feature>
<proteinExistence type="predicted"/>
<dbReference type="PROSITE" id="PS00107">
    <property type="entry name" value="PROTEIN_KINASE_ATP"/>
    <property type="match status" value="1"/>
</dbReference>
<evidence type="ECO:0000313" key="12">
    <source>
        <dbReference type="Proteomes" id="UP000095038"/>
    </source>
</evidence>
<feature type="compositionally biased region" description="Basic and acidic residues" evidence="8">
    <location>
        <begin position="1"/>
        <end position="13"/>
    </location>
</feature>
<dbReference type="STRING" id="1344418.A0A1D2VDS0"/>
<reference evidence="12" key="1">
    <citation type="submission" date="2016-05" db="EMBL/GenBank/DDBJ databases">
        <title>Comparative genomics of biotechnologically important yeasts.</title>
        <authorList>
            <consortium name="DOE Joint Genome Institute"/>
            <person name="Riley R."/>
            <person name="Haridas S."/>
            <person name="Wolfe K.H."/>
            <person name="Lopes M.R."/>
            <person name="Hittinger C.T."/>
            <person name="Goker M."/>
            <person name="Salamov A."/>
            <person name="Wisecaver J."/>
            <person name="Long T.M."/>
            <person name="Aerts A.L."/>
            <person name="Barry K."/>
            <person name="Choi C."/>
            <person name="Clum A."/>
            <person name="Coughlan A.Y."/>
            <person name="Deshpande S."/>
            <person name="Douglass A.P."/>
            <person name="Hanson S.J."/>
            <person name="Klenk H.-P."/>
            <person name="Labutti K."/>
            <person name="Lapidus A."/>
            <person name="Lindquist E."/>
            <person name="Lipzen A."/>
            <person name="Meier-Kolthoff J.P."/>
            <person name="Ohm R.A."/>
            <person name="Otillar R.P."/>
            <person name="Pangilinan J."/>
            <person name="Peng Y."/>
            <person name="Rokas A."/>
            <person name="Rosa C.A."/>
            <person name="Scheuner C."/>
            <person name="Sibirny A.A."/>
            <person name="Slot J.C."/>
            <person name="Stielow J.B."/>
            <person name="Sun H."/>
            <person name="Kurtzman C.P."/>
            <person name="Blackwell M."/>
            <person name="Grigoriev I.V."/>
            <person name="Jeffries T.W."/>
        </authorList>
    </citation>
    <scope>NUCLEOTIDE SEQUENCE [LARGE SCALE GENOMIC DNA]</scope>
    <source>
        <strain evidence="12">DSM 1968</strain>
    </source>
</reference>
<evidence type="ECO:0000256" key="7">
    <source>
        <dbReference type="PROSITE-ProRule" id="PRU10141"/>
    </source>
</evidence>
<dbReference type="InterPro" id="IPR000719">
    <property type="entry name" value="Prot_kinase_dom"/>
</dbReference>
<dbReference type="RefSeq" id="XP_020045967.1">
    <property type="nucleotide sequence ID" value="XM_020190737.1"/>
</dbReference>
<dbReference type="PROSITE" id="PS50011">
    <property type="entry name" value="PROTEIN_KINASE_DOM"/>
    <property type="match status" value="1"/>
</dbReference>
<dbReference type="GO" id="GO:0000776">
    <property type="term" value="C:kinetochore"/>
    <property type="evidence" value="ECO:0007669"/>
    <property type="project" value="UniProtKB-KW"/>
</dbReference>
<feature type="domain" description="Protein kinase" evidence="9">
    <location>
        <begin position="578"/>
        <end position="892"/>
    </location>
</feature>
<comment type="subcellular location">
    <subcellularLocation>
        <location evidence="1">Chromosome</location>
        <location evidence="1">Centromere</location>
        <location evidence="1">Kinetochore</location>
    </subcellularLocation>
</comment>
<keyword evidence="4" id="KW-0995">Kinetochore</keyword>
<dbReference type="Gene3D" id="1.25.40.430">
    <property type="match status" value="1"/>
</dbReference>
<evidence type="ECO:0000256" key="6">
    <source>
        <dbReference type="ARBA" id="ARBA00023328"/>
    </source>
</evidence>